<evidence type="ECO:0000313" key="3">
    <source>
        <dbReference type="EnsemblMetazoa" id="ACOM023883-PA.1"/>
    </source>
</evidence>
<protein>
    <submittedName>
        <fullName evidence="3">Uncharacterized protein</fullName>
    </submittedName>
</protein>
<accession>A0A8W7P2K3</accession>
<dbReference type="Proteomes" id="UP000075882">
    <property type="component" value="Unassembled WGS sequence"/>
</dbReference>
<feature type="region of interest" description="Disordered" evidence="2">
    <location>
        <begin position="90"/>
        <end position="112"/>
    </location>
</feature>
<sequence>MKKILIIVIKMIKMISKIIMLNRYHNFQCYKQLRIYKWIIVLMLIANSSICNYASLRVKRQFFAPSEECVISHTDIDELVQLTKLIEGRKSSRKRPLNRNPSSPTQTTTDECSRKLGEFKVSIQDVLTRYSSMQKPSISANQYELLKAQQESELTDLMRRVDNLEREVEQRFRAEIERLRNSLQQLKRRLNDNLRLLEQEREAGRKAQEALCVEYIQGGNIEEAARIYRALNGTYDMARLTNDTYQMDADVVGSLVDFFVALQEDGQTFGTIGGYEMLYKLLERNNQLNRERMWARESLEPFSLSTTTTVAAAEKLDGSCRAQGAVCARAQPYSTDRKTHLSWLLKGKRQNAEGNEQQPARRWGARGRPSSSELVHRHLAANELLETR</sequence>
<feature type="coiled-coil region" evidence="1">
    <location>
        <begin position="140"/>
        <end position="207"/>
    </location>
</feature>
<feature type="region of interest" description="Disordered" evidence="2">
    <location>
        <begin position="349"/>
        <end position="373"/>
    </location>
</feature>
<dbReference type="VEuPathDB" id="VectorBase:ACON2_030368"/>
<keyword evidence="1" id="KW-0175">Coiled coil</keyword>
<evidence type="ECO:0000256" key="2">
    <source>
        <dbReference type="SAM" id="MobiDB-lite"/>
    </source>
</evidence>
<dbReference type="EnsemblMetazoa" id="ACOM023883-RA">
    <property type="protein sequence ID" value="ACOM023883-PA.1"/>
    <property type="gene ID" value="ACOM023883"/>
</dbReference>
<proteinExistence type="predicted"/>
<reference evidence="3" key="1">
    <citation type="submission" date="2022-08" db="UniProtKB">
        <authorList>
            <consortium name="EnsemblMetazoa"/>
        </authorList>
    </citation>
    <scope>IDENTIFICATION</scope>
</reference>
<feature type="compositionally biased region" description="Polar residues" evidence="2">
    <location>
        <begin position="99"/>
        <end position="110"/>
    </location>
</feature>
<organism evidence="3">
    <name type="scientific">Anopheles coluzzii</name>
    <name type="common">African malaria mosquito</name>
    <dbReference type="NCBI Taxonomy" id="1518534"/>
    <lineage>
        <taxon>Eukaryota</taxon>
        <taxon>Metazoa</taxon>
        <taxon>Ecdysozoa</taxon>
        <taxon>Arthropoda</taxon>
        <taxon>Hexapoda</taxon>
        <taxon>Insecta</taxon>
        <taxon>Pterygota</taxon>
        <taxon>Neoptera</taxon>
        <taxon>Endopterygota</taxon>
        <taxon>Diptera</taxon>
        <taxon>Nematocera</taxon>
        <taxon>Culicoidea</taxon>
        <taxon>Culicidae</taxon>
        <taxon>Anophelinae</taxon>
        <taxon>Anopheles</taxon>
    </lineage>
</organism>
<evidence type="ECO:0000256" key="1">
    <source>
        <dbReference type="SAM" id="Coils"/>
    </source>
</evidence>
<name>A0A8W7P2K3_ANOCL</name>
<dbReference type="AlphaFoldDB" id="A0A8W7P2K3"/>